<dbReference type="PROSITE" id="PS00107">
    <property type="entry name" value="PROTEIN_KINASE_ATP"/>
    <property type="match status" value="1"/>
</dbReference>
<dbReference type="InterPro" id="IPR000719">
    <property type="entry name" value="Prot_kinase_dom"/>
</dbReference>
<protein>
    <submittedName>
        <fullName evidence="7">Protein kinase domain-containing protein</fullName>
    </submittedName>
</protein>
<gene>
    <name evidence="5" type="ORF">ECPE_LOCUS9524</name>
</gene>
<proteinExistence type="predicted"/>
<dbReference type="InterPro" id="IPR017441">
    <property type="entry name" value="Protein_kinase_ATP_BS"/>
</dbReference>
<evidence type="ECO:0000313" key="5">
    <source>
        <dbReference type="EMBL" id="VDP85526.1"/>
    </source>
</evidence>
<dbReference type="PANTHER" id="PTHR24418">
    <property type="entry name" value="TYROSINE-PROTEIN KINASE"/>
    <property type="match status" value="1"/>
</dbReference>
<feature type="domain" description="Protein kinase" evidence="4">
    <location>
        <begin position="79"/>
        <end position="219"/>
    </location>
</feature>
<dbReference type="Gene3D" id="3.30.200.20">
    <property type="entry name" value="Phosphorylase Kinase, domain 1"/>
    <property type="match status" value="1"/>
</dbReference>
<reference evidence="7" key="1">
    <citation type="submission" date="2016-06" db="UniProtKB">
        <authorList>
            <consortium name="WormBaseParasite"/>
        </authorList>
    </citation>
    <scope>IDENTIFICATION</scope>
</reference>
<dbReference type="InterPro" id="IPR001245">
    <property type="entry name" value="Ser-Thr/Tyr_kinase_cat_dom"/>
</dbReference>
<evidence type="ECO:0000313" key="6">
    <source>
        <dbReference type="Proteomes" id="UP000272942"/>
    </source>
</evidence>
<keyword evidence="1 3" id="KW-0547">Nucleotide-binding</keyword>
<evidence type="ECO:0000256" key="2">
    <source>
        <dbReference type="ARBA" id="ARBA00022840"/>
    </source>
</evidence>
<dbReference type="InterPro" id="IPR050198">
    <property type="entry name" value="Non-receptor_tyrosine_kinases"/>
</dbReference>
<dbReference type="AlphaFoldDB" id="A0A183ARD9"/>
<dbReference type="OrthoDB" id="4062651at2759"/>
<evidence type="ECO:0000259" key="4">
    <source>
        <dbReference type="PROSITE" id="PS50011"/>
    </source>
</evidence>
<evidence type="ECO:0000256" key="1">
    <source>
        <dbReference type="ARBA" id="ARBA00022741"/>
    </source>
</evidence>
<reference evidence="5 6" key="2">
    <citation type="submission" date="2018-11" db="EMBL/GenBank/DDBJ databases">
        <authorList>
            <consortium name="Pathogen Informatics"/>
        </authorList>
    </citation>
    <scope>NUCLEOTIDE SEQUENCE [LARGE SCALE GENOMIC DNA]</scope>
    <source>
        <strain evidence="5 6">Egypt</strain>
    </source>
</reference>
<dbReference type="Pfam" id="PF07714">
    <property type="entry name" value="PK_Tyr_Ser-Thr"/>
    <property type="match status" value="1"/>
</dbReference>
<dbReference type="Proteomes" id="UP000272942">
    <property type="component" value="Unassembled WGS sequence"/>
</dbReference>
<name>A0A183ARD9_9TREM</name>
<evidence type="ECO:0000256" key="3">
    <source>
        <dbReference type="PROSITE-ProRule" id="PRU10141"/>
    </source>
</evidence>
<organism evidence="7">
    <name type="scientific">Echinostoma caproni</name>
    <dbReference type="NCBI Taxonomy" id="27848"/>
    <lineage>
        <taxon>Eukaryota</taxon>
        <taxon>Metazoa</taxon>
        <taxon>Spiralia</taxon>
        <taxon>Lophotrochozoa</taxon>
        <taxon>Platyhelminthes</taxon>
        <taxon>Trematoda</taxon>
        <taxon>Digenea</taxon>
        <taxon>Plagiorchiida</taxon>
        <taxon>Echinostomata</taxon>
        <taxon>Echinostomatoidea</taxon>
        <taxon>Echinostomatidae</taxon>
        <taxon>Echinostoma</taxon>
    </lineage>
</organism>
<dbReference type="InterPro" id="IPR011009">
    <property type="entry name" value="Kinase-like_dom_sf"/>
</dbReference>
<dbReference type="EMBL" id="UZAN01047555">
    <property type="protein sequence ID" value="VDP85526.1"/>
    <property type="molecule type" value="Genomic_DNA"/>
</dbReference>
<evidence type="ECO:0000313" key="7">
    <source>
        <dbReference type="WBParaSite" id="ECPE_0000955401-mRNA-1"/>
    </source>
</evidence>
<dbReference type="GO" id="GO:0004672">
    <property type="term" value="F:protein kinase activity"/>
    <property type="evidence" value="ECO:0007669"/>
    <property type="project" value="InterPro"/>
</dbReference>
<accession>A0A183ARD9</accession>
<dbReference type="PROSITE" id="PS50011">
    <property type="entry name" value="PROTEIN_KINASE_DOM"/>
    <property type="match status" value="1"/>
</dbReference>
<feature type="binding site" evidence="3">
    <location>
        <position position="107"/>
    </location>
    <ligand>
        <name>ATP</name>
        <dbReference type="ChEBI" id="CHEBI:30616"/>
    </ligand>
</feature>
<dbReference type="GO" id="GO:0005524">
    <property type="term" value="F:ATP binding"/>
    <property type="evidence" value="ECO:0007669"/>
    <property type="project" value="UniProtKB-UniRule"/>
</dbReference>
<keyword evidence="6" id="KW-1185">Reference proteome</keyword>
<dbReference type="SUPFAM" id="SSF56112">
    <property type="entry name" value="Protein kinase-like (PK-like)"/>
    <property type="match status" value="1"/>
</dbReference>
<sequence>MSYVGVIPIAGNDMSNGAPGYCSAIFWSSSFLNDCLLLAWTTVVGRNPEGLCCRLTIPCPRKYHPPVQFRAFEVNRESITTVRSLGHGSFGEVWLAKWNGSVEVAVKMRLENTDRARFIEEARLMHTFHHPRIVQLLGVCTQPEDQPVYIITELMRNGALVDFLRREEGRRLELNDLIDMMAQASSTICFFFIVYTAEKFSCLHTAIESIVQSGNKRLD</sequence>
<keyword evidence="2 3" id="KW-0067">ATP-binding</keyword>
<dbReference type="WBParaSite" id="ECPE_0000955401-mRNA-1">
    <property type="protein sequence ID" value="ECPE_0000955401-mRNA-1"/>
    <property type="gene ID" value="ECPE_0000955401"/>
</dbReference>